<accession>A0A914EB88</accession>
<dbReference type="FunFam" id="3.40.50.1820:FF:000021">
    <property type="entry name" value="Lipase"/>
    <property type="match status" value="1"/>
</dbReference>
<proteinExistence type="inferred from homology"/>
<evidence type="ECO:0000256" key="1">
    <source>
        <dbReference type="ARBA" id="ARBA00004227"/>
    </source>
</evidence>
<evidence type="ECO:0000256" key="8">
    <source>
        <dbReference type="ARBA" id="ARBA00023228"/>
    </source>
</evidence>
<feature type="domain" description="Partial AB-hydrolase lipase" evidence="11">
    <location>
        <begin position="2"/>
        <end position="62"/>
    </location>
</feature>
<dbReference type="PANTHER" id="PTHR11005">
    <property type="entry name" value="LYSOSOMAL ACID LIPASE-RELATED"/>
    <property type="match status" value="1"/>
</dbReference>
<evidence type="ECO:0000256" key="2">
    <source>
        <dbReference type="ARBA" id="ARBA00010701"/>
    </source>
</evidence>
<feature type="active site" description="Charge relay system" evidence="10">
    <location>
        <position position="343"/>
    </location>
</feature>
<evidence type="ECO:0000256" key="5">
    <source>
        <dbReference type="ARBA" id="ARBA00022963"/>
    </source>
</evidence>
<comment type="subcellular location">
    <subcellularLocation>
        <location evidence="1">Lysosome lumen</location>
    </subcellularLocation>
</comment>
<dbReference type="InterPro" id="IPR006693">
    <property type="entry name" value="AB_hydrolase_lipase"/>
</dbReference>
<comment type="similarity">
    <text evidence="2 9">Belongs to the AB hydrolase superfamily. Lipase family.</text>
</comment>
<evidence type="ECO:0000313" key="12">
    <source>
        <dbReference type="Proteomes" id="UP000887540"/>
    </source>
</evidence>
<dbReference type="InterPro" id="IPR029058">
    <property type="entry name" value="AB_hydrolase_fold"/>
</dbReference>
<keyword evidence="8" id="KW-0458">Lysosome</keyword>
<dbReference type="SUPFAM" id="SSF53474">
    <property type="entry name" value="alpha/beta-Hydrolases"/>
    <property type="match status" value="1"/>
</dbReference>
<dbReference type="GO" id="GO:0043202">
    <property type="term" value="C:lysosomal lumen"/>
    <property type="evidence" value="ECO:0007669"/>
    <property type="project" value="UniProtKB-SubCell"/>
</dbReference>
<evidence type="ECO:0000259" key="11">
    <source>
        <dbReference type="Pfam" id="PF04083"/>
    </source>
</evidence>
<keyword evidence="6" id="KW-0443">Lipid metabolism</keyword>
<evidence type="ECO:0000256" key="3">
    <source>
        <dbReference type="ARBA" id="ARBA00022729"/>
    </source>
</evidence>
<evidence type="ECO:0000256" key="7">
    <source>
        <dbReference type="ARBA" id="ARBA00023180"/>
    </source>
</evidence>
<dbReference type="WBParaSite" id="ACRNAN_scaffold7011.g26358.t1">
    <property type="protein sequence ID" value="ACRNAN_scaffold7011.g26358.t1"/>
    <property type="gene ID" value="ACRNAN_scaffold7011.g26358"/>
</dbReference>
<dbReference type="PIRSF" id="PIRSF000862">
    <property type="entry name" value="Steryl_ester_lip"/>
    <property type="match status" value="1"/>
</dbReference>
<keyword evidence="4 9" id="KW-0378">Hydrolase</keyword>
<feature type="active site" description="Charge relay system" evidence="10">
    <location>
        <position position="311"/>
    </location>
</feature>
<reference evidence="13" key="1">
    <citation type="submission" date="2022-11" db="UniProtKB">
        <authorList>
            <consortium name="WormBaseParasite"/>
        </authorList>
    </citation>
    <scope>IDENTIFICATION</scope>
</reference>
<name>A0A914EB88_9BILA</name>
<dbReference type="Proteomes" id="UP000887540">
    <property type="component" value="Unplaced"/>
</dbReference>
<keyword evidence="3" id="KW-0732">Signal</keyword>
<evidence type="ECO:0000313" key="13">
    <source>
        <dbReference type="WBParaSite" id="ACRNAN_scaffold7011.g26358.t1"/>
    </source>
</evidence>
<dbReference type="GO" id="GO:0016788">
    <property type="term" value="F:hydrolase activity, acting on ester bonds"/>
    <property type="evidence" value="ECO:0007669"/>
    <property type="project" value="InterPro"/>
</dbReference>
<dbReference type="Pfam" id="PF04083">
    <property type="entry name" value="Abhydro_lipase"/>
    <property type="match status" value="1"/>
</dbReference>
<protein>
    <recommendedName>
        <fullName evidence="9">Lipase</fullName>
    </recommendedName>
</protein>
<evidence type="ECO:0000256" key="4">
    <source>
        <dbReference type="ARBA" id="ARBA00022801"/>
    </source>
</evidence>
<feature type="active site" description="Nucleophile" evidence="10">
    <location>
        <position position="137"/>
    </location>
</feature>
<keyword evidence="5 9" id="KW-0442">Lipid degradation</keyword>
<evidence type="ECO:0000256" key="9">
    <source>
        <dbReference type="PIRNR" id="PIRNR000862"/>
    </source>
</evidence>
<dbReference type="InterPro" id="IPR025483">
    <property type="entry name" value="Lipase_euk"/>
</dbReference>
<dbReference type="GO" id="GO:0016042">
    <property type="term" value="P:lipid catabolic process"/>
    <property type="evidence" value="ECO:0007669"/>
    <property type="project" value="UniProtKB-KW"/>
</dbReference>
<evidence type="ECO:0000256" key="10">
    <source>
        <dbReference type="PIRSR" id="PIRSR000862-1"/>
    </source>
</evidence>
<organism evidence="12 13">
    <name type="scientific">Acrobeloides nanus</name>
    <dbReference type="NCBI Taxonomy" id="290746"/>
    <lineage>
        <taxon>Eukaryota</taxon>
        <taxon>Metazoa</taxon>
        <taxon>Ecdysozoa</taxon>
        <taxon>Nematoda</taxon>
        <taxon>Chromadorea</taxon>
        <taxon>Rhabditida</taxon>
        <taxon>Tylenchina</taxon>
        <taxon>Cephalobomorpha</taxon>
        <taxon>Cephaloboidea</taxon>
        <taxon>Cephalobidae</taxon>
        <taxon>Acrobeloides</taxon>
    </lineage>
</organism>
<sequence>PEIIEHWGYPAETVQAVTADGYILDMHRIPWSKHGGNDGKPKPVVFMQHGLECSSSNWVVNLPNESAAFIFSDAGFDVWLGNMRGNTYGKNHVNLDPNSHEFWKFSWDEMRKYDLDAMINTVLNITGQPHLYYIGHSQGTLTMFTHLATDQTFHSKIKTFFALAPVGTVKYIKGLLEFVAKFLYPEMDIVFDILGPGEFIPSNWVTKLISDWVCANFIGNPLCDNILFLIVGPESNQLNVTRMPVFVSHTPAGTSTQNVLHWAQTVNSGKPEMYDFQNAQENIKHYGQAVPPVYDFTKVNTDVYLFHSPADWLADSQDVEEFLIPSLNPSILKGNVKLDDFNHMDFAWGLRAAEEVYYPIIDIIQKDLSITEKETKIQKKLERTGQVHKKLTRNAQLKNRDRN</sequence>
<evidence type="ECO:0000256" key="6">
    <source>
        <dbReference type="ARBA" id="ARBA00023098"/>
    </source>
</evidence>
<dbReference type="Gene3D" id="3.40.50.1820">
    <property type="entry name" value="alpha/beta hydrolase"/>
    <property type="match status" value="1"/>
</dbReference>
<dbReference type="AlphaFoldDB" id="A0A914EB88"/>
<keyword evidence="12" id="KW-1185">Reference proteome</keyword>
<keyword evidence="7" id="KW-0325">Glycoprotein</keyword>